<feature type="transmembrane region" description="Helical" evidence="15">
    <location>
        <begin position="86"/>
        <end position="108"/>
    </location>
</feature>
<dbReference type="PROSITE" id="PS50109">
    <property type="entry name" value="HIS_KIN"/>
    <property type="match status" value="1"/>
</dbReference>
<evidence type="ECO:0000256" key="12">
    <source>
        <dbReference type="ARBA" id="ARBA00023012"/>
    </source>
</evidence>
<reference evidence="18 19" key="1">
    <citation type="submission" date="2020-08" db="EMBL/GenBank/DDBJ databases">
        <title>Genomic Encyclopedia of Type Strains, Phase IV (KMG-IV): sequencing the most valuable type-strain genomes for metagenomic binning, comparative biology and taxonomic classification.</title>
        <authorList>
            <person name="Goeker M."/>
        </authorList>
    </citation>
    <scope>NUCLEOTIDE SEQUENCE [LARGE SCALE GENOMIC DNA]</scope>
    <source>
        <strain evidence="18 19">DSM 26723</strain>
    </source>
</reference>
<evidence type="ECO:0000259" key="17">
    <source>
        <dbReference type="PROSITE" id="PS50885"/>
    </source>
</evidence>
<keyword evidence="8" id="KW-0547">Nucleotide-binding</keyword>
<dbReference type="SMART" id="SM00388">
    <property type="entry name" value="HisKA"/>
    <property type="match status" value="1"/>
</dbReference>
<dbReference type="SUPFAM" id="SSF55785">
    <property type="entry name" value="PYP-like sensor domain (PAS domain)"/>
    <property type="match status" value="1"/>
</dbReference>
<dbReference type="InterPro" id="IPR003594">
    <property type="entry name" value="HATPase_dom"/>
</dbReference>
<dbReference type="Gene3D" id="3.30.565.10">
    <property type="entry name" value="Histidine kinase-like ATPase, C-terminal domain"/>
    <property type="match status" value="1"/>
</dbReference>
<dbReference type="InterPro" id="IPR036890">
    <property type="entry name" value="HATPase_C_sf"/>
</dbReference>
<evidence type="ECO:0000256" key="10">
    <source>
        <dbReference type="ARBA" id="ARBA00022840"/>
    </source>
</evidence>
<dbReference type="GO" id="GO:0005886">
    <property type="term" value="C:plasma membrane"/>
    <property type="evidence" value="ECO:0007669"/>
    <property type="project" value="UniProtKB-SubCell"/>
</dbReference>
<dbReference type="RefSeq" id="WP_184331643.1">
    <property type="nucleotide sequence ID" value="NZ_JACHHZ010000002.1"/>
</dbReference>
<evidence type="ECO:0000256" key="11">
    <source>
        <dbReference type="ARBA" id="ARBA00022989"/>
    </source>
</evidence>
<dbReference type="InterPro" id="IPR045671">
    <property type="entry name" value="NtrY-like_N"/>
</dbReference>
<keyword evidence="9 18" id="KW-0418">Kinase</keyword>
<dbReference type="GO" id="GO:0005524">
    <property type="term" value="F:ATP binding"/>
    <property type="evidence" value="ECO:0007669"/>
    <property type="project" value="UniProtKB-KW"/>
</dbReference>
<comment type="catalytic activity">
    <reaction evidence="1">
        <text>ATP + protein L-histidine = ADP + protein N-phospho-L-histidine.</text>
        <dbReference type="EC" id="2.7.13.3"/>
    </reaction>
</comment>
<evidence type="ECO:0000259" key="16">
    <source>
        <dbReference type="PROSITE" id="PS50109"/>
    </source>
</evidence>
<dbReference type="Gene3D" id="1.10.287.130">
    <property type="match status" value="1"/>
</dbReference>
<dbReference type="PANTHER" id="PTHR43065">
    <property type="entry name" value="SENSOR HISTIDINE KINASE"/>
    <property type="match status" value="1"/>
</dbReference>
<organism evidence="18 19">
    <name type="scientific">Povalibacter uvarum</name>
    <dbReference type="NCBI Taxonomy" id="732238"/>
    <lineage>
        <taxon>Bacteria</taxon>
        <taxon>Pseudomonadati</taxon>
        <taxon>Pseudomonadota</taxon>
        <taxon>Gammaproteobacteria</taxon>
        <taxon>Steroidobacterales</taxon>
        <taxon>Steroidobacteraceae</taxon>
        <taxon>Povalibacter</taxon>
    </lineage>
</organism>
<feature type="domain" description="Histidine kinase" evidence="16">
    <location>
        <begin position="504"/>
        <end position="725"/>
    </location>
</feature>
<dbReference type="PIRSF" id="PIRSF037532">
    <property type="entry name" value="STHK_NtrY"/>
    <property type="match status" value="1"/>
</dbReference>
<gene>
    <name evidence="18" type="ORF">HNQ60_002253</name>
</gene>
<evidence type="ECO:0000256" key="6">
    <source>
        <dbReference type="ARBA" id="ARBA00022679"/>
    </source>
</evidence>
<dbReference type="InterPro" id="IPR036097">
    <property type="entry name" value="HisK_dim/P_sf"/>
</dbReference>
<evidence type="ECO:0000256" key="4">
    <source>
        <dbReference type="ARBA" id="ARBA00022475"/>
    </source>
</evidence>
<feature type="domain" description="HAMP" evidence="17">
    <location>
        <begin position="308"/>
        <end position="360"/>
    </location>
</feature>
<dbReference type="PRINTS" id="PR00344">
    <property type="entry name" value="BCTRLSENSOR"/>
</dbReference>
<evidence type="ECO:0000256" key="1">
    <source>
        <dbReference type="ARBA" id="ARBA00000085"/>
    </source>
</evidence>
<keyword evidence="13 15" id="KW-0472">Membrane</keyword>
<dbReference type="InterPro" id="IPR004358">
    <property type="entry name" value="Sig_transdc_His_kin-like_C"/>
</dbReference>
<dbReference type="Proteomes" id="UP000588068">
    <property type="component" value="Unassembled WGS sequence"/>
</dbReference>
<keyword evidence="4" id="KW-1003">Cell membrane</keyword>
<comment type="subcellular location">
    <subcellularLocation>
        <location evidence="2">Cell membrane</location>
        <topology evidence="2">Multi-pass membrane protein</topology>
    </subcellularLocation>
</comment>
<dbReference type="Gene3D" id="3.30.450.20">
    <property type="entry name" value="PAS domain"/>
    <property type="match status" value="1"/>
</dbReference>
<dbReference type="Pfam" id="PF08448">
    <property type="entry name" value="PAS_4"/>
    <property type="match status" value="1"/>
</dbReference>
<dbReference type="Pfam" id="PF00672">
    <property type="entry name" value="HAMP"/>
    <property type="match status" value="1"/>
</dbReference>
<keyword evidence="10" id="KW-0067">ATP-binding</keyword>
<feature type="region of interest" description="Disordered" evidence="14">
    <location>
        <begin position="724"/>
        <end position="745"/>
    </location>
</feature>
<evidence type="ECO:0000256" key="13">
    <source>
        <dbReference type="ARBA" id="ARBA00023136"/>
    </source>
</evidence>
<dbReference type="EMBL" id="JACHHZ010000002">
    <property type="protein sequence ID" value="MBB6093375.1"/>
    <property type="molecule type" value="Genomic_DNA"/>
</dbReference>
<evidence type="ECO:0000256" key="9">
    <source>
        <dbReference type="ARBA" id="ARBA00022777"/>
    </source>
</evidence>
<proteinExistence type="predicted"/>
<comment type="caution">
    <text evidence="18">The sequence shown here is derived from an EMBL/GenBank/DDBJ whole genome shotgun (WGS) entry which is preliminary data.</text>
</comment>
<evidence type="ECO:0000313" key="19">
    <source>
        <dbReference type="Proteomes" id="UP000588068"/>
    </source>
</evidence>
<dbReference type="InterPro" id="IPR035965">
    <property type="entry name" value="PAS-like_dom_sf"/>
</dbReference>
<dbReference type="Gene3D" id="6.10.340.10">
    <property type="match status" value="1"/>
</dbReference>
<evidence type="ECO:0000313" key="18">
    <source>
        <dbReference type="EMBL" id="MBB6093375.1"/>
    </source>
</evidence>
<keyword evidence="11 15" id="KW-1133">Transmembrane helix</keyword>
<dbReference type="InterPro" id="IPR003660">
    <property type="entry name" value="HAMP_dom"/>
</dbReference>
<evidence type="ECO:0000256" key="3">
    <source>
        <dbReference type="ARBA" id="ARBA00012438"/>
    </source>
</evidence>
<dbReference type="EC" id="2.7.13.3" evidence="3"/>
<protein>
    <recommendedName>
        <fullName evidence="3">histidine kinase</fullName>
        <ecNumber evidence="3">2.7.13.3</ecNumber>
    </recommendedName>
</protein>
<dbReference type="PANTHER" id="PTHR43065:SF10">
    <property type="entry name" value="PEROXIDE STRESS-ACTIVATED HISTIDINE KINASE MAK3"/>
    <property type="match status" value="1"/>
</dbReference>
<accession>A0A841HN51</accession>
<dbReference type="InterPro" id="IPR013656">
    <property type="entry name" value="PAS_4"/>
</dbReference>
<dbReference type="SUPFAM" id="SSF158472">
    <property type="entry name" value="HAMP domain-like"/>
    <property type="match status" value="1"/>
</dbReference>
<keyword evidence="7 15" id="KW-0812">Transmembrane</keyword>
<evidence type="ECO:0000256" key="7">
    <source>
        <dbReference type="ARBA" id="ARBA00022692"/>
    </source>
</evidence>
<name>A0A841HN51_9GAMM</name>
<dbReference type="AlphaFoldDB" id="A0A841HN51"/>
<evidence type="ECO:0000256" key="8">
    <source>
        <dbReference type="ARBA" id="ARBA00022741"/>
    </source>
</evidence>
<dbReference type="GO" id="GO:0000155">
    <property type="term" value="F:phosphorelay sensor kinase activity"/>
    <property type="evidence" value="ECO:0007669"/>
    <property type="project" value="InterPro"/>
</dbReference>
<dbReference type="CDD" id="cd00082">
    <property type="entry name" value="HisKA"/>
    <property type="match status" value="1"/>
</dbReference>
<dbReference type="Pfam" id="PF19312">
    <property type="entry name" value="NtrY_N"/>
    <property type="match status" value="1"/>
</dbReference>
<evidence type="ECO:0000256" key="14">
    <source>
        <dbReference type="SAM" id="MobiDB-lite"/>
    </source>
</evidence>
<dbReference type="Pfam" id="PF00512">
    <property type="entry name" value="HisKA"/>
    <property type="match status" value="1"/>
</dbReference>
<dbReference type="InterPro" id="IPR003661">
    <property type="entry name" value="HisK_dim/P_dom"/>
</dbReference>
<keyword evidence="6" id="KW-0808">Transferase</keyword>
<dbReference type="PROSITE" id="PS50885">
    <property type="entry name" value="HAMP"/>
    <property type="match status" value="1"/>
</dbReference>
<dbReference type="SUPFAM" id="SSF47384">
    <property type="entry name" value="Homodimeric domain of signal transducing histidine kinase"/>
    <property type="match status" value="1"/>
</dbReference>
<dbReference type="InterPro" id="IPR017232">
    <property type="entry name" value="NtrY"/>
</dbReference>
<keyword evidence="19" id="KW-1185">Reference proteome</keyword>
<feature type="transmembrane region" description="Helical" evidence="15">
    <location>
        <begin position="42"/>
        <end position="65"/>
    </location>
</feature>
<dbReference type="SMART" id="SM00387">
    <property type="entry name" value="HATPase_c"/>
    <property type="match status" value="1"/>
</dbReference>
<evidence type="ECO:0000256" key="15">
    <source>
        <dbReference type="SAM" id="Phobius"/>
    </source>
</evidence>
<keyword evidence="5" id="KW-0597">Phosphoprotein</keyword>
<dbReference type="CDD" id="cd06225">
    <property type="entry name" value="HAMP"/>
    <property type="match status" value="1"/>
</dbReference>
<dbReference type="InterPro" id="IPR005467">
    <property type="entry name" value="His_kinase_dom"/>
</dbReference>
<dbReference type="SMART" id="SM00304">
    <property type="entry name" value="HAMP"/>
    <property type="match status" value="1"/>
</dbReference>
<evidence type="ECO:0000256" key="5">
    <source>
        <dbReference type="ARBA" id="ARBA00022553"/>
    </source>
</evidence>
<feature type="transmembrane region" description="Helical" evidence="15">
    <location>
        <begin position="9"/>
        <end position="30"/>
    </location>
</feature>
<keyword evidence="12" id="KW-0902">Two-component regulatory system</keyword>
<sequence length="745" mass="82086">MVPADLKRIIVSTLVLIGSGLWVAALLMMAQTVQQSANFSDLHPFILGVNVAGLLVLLILIGGRLTQLMRDWRKRVVGSRLEARMVWMFATLAMIPLLLVFYFSIVFLNRGIDSWFHVEIRAGLEDALTLSRAALDLRMREDLERTRRIADELSHHAADPVGVLDELRRSNEALDVTLLGSNNRIVAASSDRIGEIVPAAPSDELVMQVRQGRQYVTLDPLAGGGYVVRTAAQVPRTRPGEEVRMVLATYAIERRLGELADTVESAYQRYGEKARLREPLKDSFTLTLTLVLLLSLFAALYGAFWSARRLVRPIQDLVAGTRAVAKGDLDMRLPLTSHDEMGILVHSFNDMTKRLARSREEARRSQQAVEAERTNLAVILARLSTGVLSLEPDRTIRTVNQAAAAILNADIEGCVGKPLADAAASSALFGQFEDACSEHLDAGQTEWREQLVLQAENSRRVLMCACTTLSGEDRSPGGYVIVFDDITALLQAQRDAAWGEVARRLAHEIKNPLTPIQLSAERIRKKLLGSMTESQAQVLDRATHTIVQQVEAMKEMVNAFSEYARAPDMDVSRFDLNQLIVEVAELYRAQGAQRQPQLQLSPGVLEIEADRGRLRQIVHNLLANAIEALEGAADAAIRVETRRIDREEGGHAVSAAEIIVEDNGPGFRPDVIGQVFDPYVTTKPKGTGLGLAIVKKIVEEHGGKIEADNVRTGGARVRIELPLTASSRTGGPIRERRAGPRRERA</sequence>
<dbReference type="Pfam" id="PF02518">
    <property type="entry name" value="HATPase_c"/>
    <property type="match status" value="1"/>
</dbReference>
<feature type="transmembrane region" description="Helical" evidence="15">
    <location>
        <begin position="284"/>
        <end position="304"/>
    </location>
</feature>
<dbReference type="SUPFAM" id="SSF55874">
    <property type="entry name" value="ATPase domain of HSP90 chaperone/DNA topoisomerase II/histidine kinase"/>
    <property type="match status" value="1"/>
</dbReference>
<feature type="compositionally biased region" description="Basic and acidic residues" evidence="14">
    <location>
        <begin position="733"/>
        <end position="745"/>
    </location>
</feature>
<evidence type="ECO:0000256" key="2">
    <source>
        <dbReference type="ARBA" id="ARBA00004651"/>
    </source>
</evidence>